<evidence type="ECO:0008006" key="5">
    <source>
        <dbReference type="Google" id="ProtNLM"/>
    </source>
</evidence>
<dbReference type="OrthoDB" id="3197614at2759"/>
<proteinExistence type="predicted"/>
<evidence type="ECO:0000313" key="3">
    <source>
        <dbReference type="EMBL" id="KAG6376091.1"/>
    </source>
</evidence>
<dbReference type="PANTHER" id="PTHR40130">
    <property type="entry name" value="EXPRESSED PROTEIN"/>
    <property type="match status" value="1"/>
</dbReference>
<protein>
    <recommendedName>
        <fullName evidence="5">MIT domain-containing protein</fullName>
    </recommendedName>
</protein>
<feature type="region of interest" description="Disordered" evidence="2">
    <location>
        <begin position="422"/>
        <end position="460"/>
    </location>
</feature>
<evidence type="ECO:0000256" key="2">
    <source>
        <dbReference type="SAM" id="MobiDB-lite"/>
    </source>
</evidence>
<dbReference type="AlphaFoldDB" id="A0A8I2YQ35"/>
<comment type="caution">
    <text evidence="3">The sequence shown here is derived from an EMBL/GenBank/DDBJ whole genome shotgun (WGS) entry which is preliminary data.</text>
</comment>
<evidence type="ECO:0000313" key="4">
    <source>
        <dbReference type="Proteomes" id="UP000683000"/>
    </source>
</evidence>
<feature type="region of interest" description="Disordered" evidence="2">
    <location>
        <begin position="96"/>
        <end position="127"/>
    </location>
</feature>
<dbReference type="SUPFAM" id="SSF140361">
    <property type="entry name" value="MIT domain-like"/>
    <property type="match status" value="1"/>
</dbReference>
<gene>
    <name evidence="3" type="ORF">JVT61DRAFT_2063</name>
</gene>
<sequence length="460" mass="51406">MSTTDSPLHVAHQHAANAEDYLNEGLLIPAVEEHAKAAKAFLQCEEKSNDGNTKRTLRMLYNEHVKTGRELERRIAKLREENKDPTVPQKVSLAQLRADHSSSASSGQSHPRLAQSPPPPPSASLRLMDSQNNVDESFMVLGQRSDPGDAFNHFWRIMEGMLDNLSQPVAFTTAPLGTEPDSSGRRGVQRDGSSGSETERETPFVSRFSRKLGLDGKPKSGYISNHTHVIGIERDTVPEETDEEVLVDEPATSALRKENTSLKQEMEGMQRRLADADRVLQLRKDQDQLLRDSIVMARHQVGSISQLLHPHDEPFVGTQGHGSFSRLTATGRTTAAVDLNALNINIPSVPSPMTALNTGRDREAQLLRRLRDLEEELRLAHVENDKQVGYDYGECPYYLTSGCTQKVMIARFRERWDKLKESAKRKKDAKAAAEATKASIRERIEEEPEAEQELDEATHL</sequence>
<keyword evidence="1" id="KW-0175">Coiled coil</keyword>
<name>A0A8I2YQ35_9AGAM</name>
<dbReference type="EMBL" id="JAGFBS010000012">
    <property type="protein sequence ID" value="KAG6376091.1"/>
    <property type="molecule type" value="Genomic_DNA"/>
</dbReference>
<feature type="compositionally biased region" description="Low complexity" evidence="2">
    <location>
        <begin position="101"/>
        <end position="115"/>
    </location>
</feature>
<feature type="coiled-coil region" evidence="1">
    <location>
        <begin position="252"/>
        <end position="279"/>
    </location>
</feature>
<keyword evidence="4" id="KW-1185">Reference proteome</keyword>
<dbReference type="Proteomes" id="UP000683000">
    <property type="component" value="Unassembled WGS sequence"/>
</dbReference>
<feature type="compositionally biased region" description="Acidic residues" evidence="2">
    <location>
        <begin position="445"/>
        <end position="460"/>
    </location>
</feature>
<feature type="region of interest" description="Disordered" evidence="2">
    <location>
        <begin position="172"/>
        <end position="219"/>
    </location>
</feature>
<dbReference type="PANTHER" id="PTHR40130:SF1">
    <property type="entry name" value="SPINDLE POLE BODY-ASSOCIATED PROTEIN CUT12 DOMAIN-CONTAINING PROTEIN"/>
    <property type="match status" value="1"/>
</dbReference>
<dbReference type="Gene3D" id="1.20.58.80">
    <property type="entry name" value="Phosphotransferase system, lactose/cellobiose-type IIA subunit"/>
    <property type="match status" value="1"/>
</dbReference>
<reference evidence="3" key="1">
    <citation type="submission" date="2021-03" db="EMBL/GenBank/DDBJ databases">
        <title>Evolutionary innovations through gain and loss of genes in the ectomycorrhizal Boletales.</title>
        <authorList>
            <person name="Wu G."/>
            <person name="Miyauchi S."/>
            <person name="Morin E."/>
            <person name="Yang Z.-L."/>
            <person name="Xu J."/>
            <person name="Martin F.M."/>
        </authorList>
    </citation>
    <scope>NUCLEOTIDE SEQUENCE</scope>
    <source>
        <strain evidence="3">BR01</strain>
    </source>
</reference>
<feature type="coiled-coil region" evidence="1">
    <location>
        <begin position="356"/>
        <end position="383"/>
    </location>
</feature>
<accession>A0A8I2YQ35</accession>
<organism evidence="3 4">
    <name type="scientific">Boletus reticuloceps</name>
    <dbReference type="NCBI Taxonomy" id="495285"/>
    <lineage>
        <taxon>Eukaryota</taxon>
        <taxon>Fungi</taxon>
        <taxon>Dikarya</taxon>
        <taxon>Basidiomycota</taxon>
        <taxon>Agaricomycotina</taxon>
        <taxon>Agaricomycetes</taxon>
        <taxon>Agaricomycetidae</taxon>
        <taxon>Boletales</taxon>
        <taxon>Boletineae</taxon>
        <taxon>Boletaceae</taxon>
        <taxon>Boletoideae</taxon>
        <taxon>Boletus</taxon>
    </lineage>
</organism>
<evidence type="ECO:0000256" key="1">
    <source>
        <dbReference type="SAM" id="Coils"/>
    </source>
</evidence>